<dbReference type="InterPro" id="IPR004090">
    <property type="entry name" value="Chemotax_Me-accpt_rcpt"/>
</dbReference>
<feature type="domain" description="Methyl-accepting transducer" evidence="5">
    <location>
        <begin position="292"/>
        <end position="528"/>
    </location>
</feature>
<keyword evidence="4" id="KW-0472">Membrane</keyword>
<dbReference type="Proteomes" id="UP000276437">
    <property type="component" value="Chromosome"/>
</dbReference>
<dbReference type="CDD" id="cd11386">
    <property type="entry name" value="MCP_signal"/>
    <property type="match status" value="1"/>
</dbReference>
<organism evidence="7 8">
    <name type="scientific">Methylomusa anaerophila</name>
    <dbReference type="NCBI Taxonomy" id="1930071"/>
    <lineage>
        <taxon>Bacteria</taxon>
        <taxon>Bacillati</taxon>
        <taxon>Bacillota</taxon>
        <taxon>Negativicutes</taxon>
        <taxon>Selenomonadales</taxon>
        <taxon>Sporomusaceae</taxon>
        <taxon>Methylomusa</taxon>
    </lineage>
</organism>
<keyword evidence="4" id="KW-0812">Transmembrane</keyword>
<dbReference type="Gene3D" id="6.10.340.10">
    <property type="match status" value="1"/>
</dbReference>
<sequence>MNIKKIQIGIKIGIGFFIMLGLIATMAVVAVISLQSFSRNLDAIDKANHRLTLAMQIESSFYNSVATIRGYMAYGDEKFAKQMEQAASNAVVLEHELLELTGENDRPEVQKLVQLTSKYSDGVMNDLLPVVRTYHQELKAGNAEKAQLLTAEAYQIAGKISPYSDQITTIVQNLVANNKAIVAESTASSLGNMNKQIIFSGIIAATAIVIGIILSLILTYMVRKPINQMLTTANHMAEGDLAGSFSYVEEGDELSQLAIALNKMRHSFKTAVSKILNSARQVAASSNSLAHIVDDSARAATQVQDSISQVTHNAEQQQEAATLALGAAEHLVASIQQIAANAAIVVDVSLETAQAAQAGSEKVTTAVRQMSNIDQTVGGLAQVIGKLEGHSQAIGQIVNTISAIAGQTNLLALNAAIEAARAGEHGKGFAVVAEEVRKLAEQAGEAAQQIADLIVEIQQETTCAVAAMHSGTREVTVGTEVVNSAGKAFEDIAAHIDRVTGQVREISVAIQDMAEGSQQIVTSVQSFETSSRDIAAQTQTVSSATVEQSVSMQQLSIAGQNLSQMAQALTGVVTHFKI</sequence>
<feature type="transmembrane region" description="Helical" evidence="4">
    <location>
        <begin position="12"/>
        <end position="34"/>
    </location>
</feature>
<dbReference type="SMART" id="SM00304">
    <property type="entry name" value="HAMP"/>
    <property type="match status" value="1"/>
</dbReference>
<dbReference type="CDD" id="cd06225">
    <property type="entry name" value="HAMP"/>
    <property type="match status" value="1"/>
</dbReference>
<accession>A0A348AL05</accession>
<protein>
    <submittedName>
        <fullName evidence="7">Methyl-accepting chemotaxis protein McpA</fullName>
    </submittedName>
</protein>
<feature type="transmembrane region" description="Helical" evidence="4">
    <location>
        <begin position="197"/>
        <end position="222"/>
    </location>
</feature>
<feature type="domain" description="HAMP" evidence="6">
    <location>
        <begin position="220"/>
        <end position="273"/>
    </location>
</feature>
<dbReference type="KEGG" id="mana:MAMMFC1_02437"/>
<evidence type="ECO:0000256" key="3">
    <source>
        <dbReference type="PROSITE-ProRule" id="PRU00284"/>
    </source>
</evidence>
<dbReference type="PANTHER" id="PTHR32089:SF112">
    <property type="entry name" value="LYSOZYME-LIKE PROTEIN-RELATED"/>
    <property type="match status" value="1"/>
</dbReference>
<proteinExistence type="inferred from homology"/>
<dbReference type="Pfam" id="PF00015">
    <property type="entry name" value="MCPsignal"/>
    <property type="match status" value="1"/>
</dbReference>
<evidence type="ECO:0000256" key="4">
    <source>
        <dbReference type="SAM" id="Phobius"/>
    </source>
</evidence>
<dbReference type="GO" id="GO:0004888">
    <property type="term" value="F:transmembrane signaling receptor activity"/>
    <property type="evidence" value="ECO:0007669"/>
    <property type="project" value="InterPro"/>
</dbReference>
<keyword evidence="4" id="KW-1133">Transmembrane helix</keyword>
<dbReference type="GO" id="GO:0007165">
    <property type="term" value="P:signal transduction"/>
    <property type="evidence" value="ECO:0007669"/>
    <property type="project" value="UniProtKB-KW"/>
</dbReference>
<reference evidence="7 8" key="1">
    <citation type="journal article" date="2018" name="Int. J. Syst. Evol. Microbiol.">
        <title>Methylomusa anaerophila gen. nov., sp. nov., an anaerobic methanol-utilizing bacterium isolated from a microbial fuel cell.</title>
        <authorList>
            <person name="Amano N."/>
            <person name="Yamamuro A."/>
            <person name="Miyahara M."/>
            <person name="Kouzuma A."/>
            <person name="Abe T."/>
            <person name="Watanabe K."/>
        </authorList>
    </citation>
    <scope>NUCLEOTIDE SEQUENCE [LARGE SCALE GENOMIC DNA]</scope>
    <source>
        <strain evidence="7 8">MMFC1</strain>
    </source>
</reference>
<dbReference type="InterPro" id="IPR003660">
    <property type="entry name" value="HAMP_dom"/>
</dbReference>
<evidence type="ECO:0000256" key="2">
    <source>
        <dbReference type="ARBA" id="ARBA00029447"/>
    </source>
</evidence>
<dbReference type="OrthoDB" id="1672921at2"/>
<dbReference type="PANTHER" id="PTHR32089">
    <property type="entry name" value="METHYL-ACCEPTING CHEMOTAXIS PROTEIN MCPB"/>
    <property type="match status" value="1"/>
</dbReference>
<evidence type="ECO:0000313" key="7">
    <source>
        <dbReference type="EMBL" id="BBB91753.1"/>
    </source>
</evidence>
<keyword evidence="8" id="KW-1185">Reference proteome</keyword>
<dbReference type="Gene3D" id="1.10.287.950">
    <property type="entry name" value="Methyl-accepting chemotaxis protein"/>
    <property type="match status" value="1"/>
</dbReference>
<dbReference type="PRINTS" id="PR00260">
    <property type="entry name" value="CHEMTRNSDUCR"/>
</dbReference>
<gene>
    <name evidence="7" type="primary">mcpA_7</name>
    <name evidence="7" type="ORF">MAMMFC1_02437</name>
</gene>
<evidence type="ECO:0000259" key="5">
    <source>
        <dbReference type="PROSITE" id="PS50111"/>
    </source>
</evidence>
<dbReference type="RefSeq" id="WP_126308736.1">
    <property type="nucleotide sequence ID" value="NZ_AP018449.1"/>
</dbReference>
<dbReference type="PROSITE" id="PS50885">
    <property type="entry name" value="HAMP"/>
    <property type="match status" value="1"/>
</dbReference>
<evidence type="ECO:0000313" key="8">
    <source>
        <dbReference type="Proteomes" id="UP000276437"/>
    </source>
</evidence>
<dbReference type="GO" id="GO:0016020">
    <property type="term" value="C:membrane"/>
    <property type="evidence" value="ECO:0007669"/>
    <property type="project" value="InterPro"/>
</dbReference>
<dbReference type="GO" id="GO:0006935">
    <property type="term" value="P:chemotaxis"/>
    <property type="evidence" value="ECO:0007669"/>
    <property type="project" value="InterPro"/>
</dbReference>
<evidence type="ECO:0000259" key="6">
    <source>
        <dbReference type="PROSITE" id="PS50885"/>
    </source>
</evidence>
<dbReference type="SMART" id="SM00283">
    <property type="entry name" value="MA"/>
    <property type="match status" value="1"/>
</dbReference>
<keyword evidence="1 3" id="KW-0807">Transducer</keyword>
<comment type="similarity">
    <text evidence="2">Belongs to the methyl-accepting chemotaxis (MCP) protein family.</text>
</comment>
<dbReference type="AlphaFoldDB" id="A0A348AL05"/>
<dbReference type="SUPFAM" id="SSF58104">
    <property type="entry name" value="Methyl-accepting chemotaxis protein (MCP) signaling domain"/>
    <property type="match status" value="1"/>
</dbReference>
<dbReference type="InterPro" id="IPR004089">
    <property type="entry name" value="MCPsignal_dom"/>
</dbReference>
<dbReference type="Pfam" id="PF00672">
    <property type="entry name" value="HAMP"/>
    <property type="match status" value="1"/>
</dbReference>
<name>A0A348AL05_9FIRM</name>
<dbReference type="PROSITE" id="PS50111">
    <property type="entry name" value="CHEMOTAXIS_TRANSDUC_2"/>
    <property type="match status" value="1"/>
</dbReference>
<evidence type="ECO:0000256" key="1">
    <source>
        <dbReference type="ARBA" id="ARBA00023224"/>
    </source>
</evidence>
<dbReference type="EMBL" id="AP018449">
    <property type="protein sequence ID" value="BBB91753.1"/>
    <property type="molecule type" value="Genomic_DNA"/>
</dbReference>